<dbReference type="Proteomes" id="UP000762676">
    <property type="component" value="Unassembled WGS sequence"/>
</dbReference>
<evidence type="ECO:0000313" key="2">
    <source>
        <dbReference type="EMBL" id="GFR62068.1"/>
    </source>
</evidence>
<dbReference type="AlphaFoldDB" id="A0AAV4EM18"/>
<comment type="caution">
    <text evidence="2">The sequence shown here is derived from an EMBL/GenBank/DDBJ whole genome shotgun (WGS) entry which is preliminary data.</text>
</comment>
<evidence type="ECO:0000256" key="1">
    <source>
        <dbReference type="SAM" id="Phobius"/>
    </source>
</evidence>
<dbReference type="EMBL" id="BMAT01003775">
    <property type="protein sequence ID" value="GFR62068.1"/>
    <property type="molecule type" value="Genomic_DNA"/>
</dbReference>
<keyword evidence="1" id="KW-1133">Transmembrane helix</keyword>
<proteinExistence type="predicted"/>
<keyword evidence="1" id="KW-0812">Transmembrane</keyword>
<protein>
    <submittedName>
        <fullName evidence="2">Uncharacterized protein</fullName>
    </submittedName>
</protein>
<sequence length="105" mass="11523">MKELPRVDVPKISCLLGSSQYARCGELDCASIIPPGKDRREWEPSQHAIIDYLLCGLRTHIRNIKASELLGTFLWFLCLRMSFRIVVVVVVVVVVAAAAAGKVGG</sequence>
<organism evidence="2 3">
    <name type="scientific">Elysia marginata</name>
    <dbReference type="NCBI Taxonomy" id="1093978"/>
    <lineage>
        <taxon>Eukaryota</taxon>
        <taxon>Metazoa</taxon>
        <taxon>Spiralia</taxon>
        <taxon>Lophotrochozoa</taxon>
        <taxon>Mollusca</taxon>
        <taxon>Gastropoda</taxon>
        <taxon>Heterobranchia</taxon>
        <taxon>Euthyneura</taxon>
        <taxon>Panpulmonata</taxon>
        <taxon>Sacoglossa</taxon>
        <taxon>Placobranchoidea</taxon>
        <taxon>Plakobranchidae</taxon>
        <taxon>Elysia</taxon>
    </lineage>
</organism>
<feature type="transmembrane region" description="Helical" evidence="1">
    <location>
        <begin position="73"/>
        <end position="100"/>
    </location>
</feature>
<name>A0AAV4EM18_9GAST</name>
<accession>A0AAV4EM18</accession>
<keyword evidence="3" id="KW-1185">Reference proteome</keyword>
<evidence type="ECO:0000313" key="3">
    <source>
        <dbReference type="Proteomes" id="UP000762676"/>
    </source>
</evidence>
<gene>
    <name evidence="2" type="ORF">ElyMa_001862500</name>
</gene>
<reference evidence="2 3" key="1">
    <citation type="journal article" date="2021" name="Elife">
        <title>Chloroplast acquisition without the gene transfer in kleptoplastic sea slugs, Plakobranchus ocellatus.</title>
        <authorList>
            <person name="Maeda T."/>
            <person name="Takahashi S."/>
            <person name="Yoshida T."/>
            <person name="Shimamura S."/>
            <person name="Takaki Y."/>
            <person name="Nagai Y."/>
            <person name="Toyoda A."/>
            <person name="Suzuki Y."/>
            <person name="Arimoto A."/>
            <person name="Ishii H."/>
            <person name="Satoh N."/>
            <person name="Nishiyama T."/>
            <person name="Hasebe M."/>
            <person name="Maruyama T."/>
            <person name="Minagawa J."/>
            <person name="Obokata J."/>
            <person name="Shigenobu S."/>
        </authorList>
    </citation>
    <scope>NUCLEOTIDE SEQUENCE [LARGE SCALE GENOMIC DNA]</scope>
</reference>
<keyword evidence="1" id="KW-0472">Membrane</keyword>